<dbReference type="GO" id="GO:0140445">
    <property type="term" value="C:chromosome, telomeric repeat region"/>
    <property type="evidence" value="ECO:0007669"/>
    <property type="project" value="TreeGrafter"/>
</dbReference>
<evidence type="ECO:0000313" key="9">
    <source>
        <dbReference type="EMBL" id="PIK53235.1"/>
    </source>
</evidence>
<keyword evidence="5" id="KW-0539">Nucleus</keyword>
<dbReference type="Proteomes" id="UP000230750">
    <property type="component" value="Unassembled WGS sequence"/>
</dbReference>
<dbReference type="Pfam" id="PF12231">
    <property type="entry name" value="Rif1_N"/>
    <property type="match status" value="1"/>
</dbReference>
<dbReference type="InterPro" id="IPR022031">
    <property type="entry name" value="Rif1_N"/>
</dbReference>
<dbReference type="GO" id="GO:0005634">
    <property type="term" value="C:nucleus"/>
    <property type="evidence" value="ECO:0007669"/>
    <property type="project" value="UniProtKB-SubCell"/>
</dbReference>
<name>A0A2G8KZ37_STIJA</name>
<dbReference type="InterPro" id="IPR016024">
    <property type="entry name" value="ARM-type_fold"/>
</dbReference>
<dbReference type="OrthoDB" id="5399929at2759"/>
<comment type="subcellular location">
    <subcellularLocation>
        <location evidence="2">Chromosome</location>
        <location evidence="2">Telomere</location>
    </subcellularLocation>
    <subcellularLocation>
        <location evidence="1">Nucleus</location>
    </subcellularLocation>
</comment>
<feature type="compositionally biased region" description="Low complexity" evidence="7">
    <location>
        <begin position="1009"/>
        <end position="1022"/>
    </location>
</feature>
<reference evidence="9 10" key="1">
    <citation type="journal article" date="2017" name="PLoS Biol.">
        <title>The sea cucumber genome provides insights into morphological evolution and visceral regeneration.</title>
        <authorList>
            <person name="Zhang X."/>
            <person name="Sun L."/>
            <person name="Yuan J."/>
            <person name="Sun Y."/>
            <person name="Gao Y."/>
            <person name="Zhang L."/>
            <person name="Li S."/>
            <person name="Dai H."/>
            <person name="Hamel J.F."/>
            <person name="Liu C."/>
            <person name="Yu Y."/>
            <person name="Liu S."/>
            <person name="Lin W."/>
            <person name="Guo K."/>
            <person name="Jin S."/>
            <person name="Xu P."/>
            <person name="Storey K.B."/>
            <person name="Huan P."/>
            <person name="Zhang T."/>
            <person name="Zhou Y."/>
            <person name="Zhang J."/>
            <person name="Lin C."/>
            <person name="Li X."/>
            <person name="Xing L."/>
            <person name="Huo D."/>
            <person name="Sun M."/>
            <person name="Wang L."/>
            <person name="Mercier A."/>
            <person name="Li F."/>
            <person name="Yang H."/>
            <person name="Xiang J."/>
        </authorList>
    </citation>
    <scope>NUCLEOTIDE SEQUENCE [LARGE SCALE GENOMIC DNA]</scope>
    <source>
        <strain evidence="9">Shaxun</strain>
        <tissue evidence="9">Muscle</tissue>
    </source>
</reference>
<keyword evidence="10" id="KW-1185">Reference proteome</keyword>
<dbReference type="PANTHER" id="PTHR22928">
    <property type="entry name" value="TELOMERE-ASSOCIATED PROTEIN RIF1"/>
    <property type="match status" value="1"/>
</dbReference>
<evidence type="ECO:0000256" key="6">
    <source>
        <dbReference type="ARBA" id="ARBA00023306"/>
    </source>
</evidence>
<dbReference type="SUPFAM" id="SSF48371">
    <property type="entry name" value="ARM repeat"/>
    <property type="match status" value="1"/>
</dbReference>
<evidence type="ECO:0000256" key="5">
    <source>
        <dbReference type="ARBA" id="ARBA00023242"/>
    </source>
</evidence>
<evidence type="ECO:0000313" key="10">
    <source>
        <dbReference type="Proteomes" id="UP000230750"/>
    </source>
</evidence>
<dbReference type="GO" id="GO:0000723">
    <property type="term" value="P:telomere maintenance"/>
    <property type="evidence" value="ECO:0007669"/>
    <property type="project" value="TreeGrafter"/>
</dbReference>
<evidence type="ECO:0000256" key="3">
    <source>
        <dbReference type="ARBA" id="ARBA00022454"/>
    </source>
</evidence>
<dbReference type="PANTHER" id="PTHR22928:SF3">
    <property type="entry name" value="TELOMERE-ASSOCIATED PROTEIN RIF1"/>
    <property type="match status" value="1"/>
</dbReference>
<dbReference type="STRING" id="307972.A0A2G8KZ37"/>
<protein>
    <submittedName>
        <fullName evidence="9">Putative telomere-associated protein RIF1-like</fullName>
    </submittedName>
</protein>
<gene>
    <name evidence="9" type="ORF">BSL78_09874</name>
</gene>
<feature type="region of interest" description="Disordered" evidence="7">
    <location>
        <begin position="1006"/>
        <end position="1025"/>
    </location>
</feature>
<proteinExistence type="predicted"/>
<evidence type="ECO:0000256" key="1">
    <source>
        <dbReference type="ARBA" id="ARBA00004123"/>
    </source>
</evidence>
<evidence type="ECO:0000256" key="7">
    <source>
        <dbReference type="SAM" id="MobiDB-lite"/>
    </source>
</evidence>
<keyword evidence="6" id="KW-0131">Cell cycle</keyword>
<feature type="domain" description="Telomere-associated protein Rif1 N-terminal" evidence="8">
    <location>
        <begin position="31"/>
        <end position="369"/>
    </location>
</feature>
<feature type="region of interest" description="Disordered" evidence="7">
    <location>
        <begin position="1043"/>
        <end position="1067"/>
    </location>
</feature>
<keyword evidence="4" id="KW-0779">Telomere</keyword>
<feature type="compositionally biased region" description="Polar residues" evidence="7">
    <location>
        <begin position="1043"/>
        <end position="1061"/>
    </location>
</feature>
<sequence length="1248" mass="140094">MMVTSCDELTASGGSILPSLTKLKNKAIPLDERVHLYSSLAEEFQKDDISSLLHDLGQQGSALVNHFCQDIQSDRKDLNQASLRILGLCLHYEEIAKSFTDSNSSAILTDLCSTILKTEDKSTCTRALWCLSRQQLPGSVIQKELHNILCATEHVLQKNKFQSMTSEYEAVNLLIRLLEQLPDVMSCHTTRWAPLLFPLTVHSAHKIREKAHQAIQLAMPSLRKHQSELAPSLVSSLKSTMLVDMAELFSNKHERYVLQMWKLCVELLEKALHKGGSLINLMLRIVEQGFKHGYPEIKRDSFEAWKVLIDNFTLDLDVLSNAKRLKLLMQPFLATSTKQESVALAKFDAWWYLCTALGPRLSSNFEVVVVPLLQFSLGLTKPSGYPSAASTPSGSHRHQMQSIHSGGFKALVMSSPATTPRINLSSPCMSSDPYNSLVLRGIIVLCKMLTNQDVSVSDDRLHCKISNLLPALSIPVLSKVAMAFIKITSSLIPIVCDTIQEHGKLMEDEMCIEMFSALTQHVKNVLENSKKQDNAEMFGSFLQHLQTLINEVDMEPTSLVKFMSSLKCLPVKVLSSSAYLSGRVGCVLHGTPTLFLLELLLGPKLVKSSTEERYFILLEYLIECGVSNQSSVLGFTNSYLVLLDKVAADLSNKEIVWRMWSALATPLLEHILQTNEVNQGDSFEHDFSALIACLLFPVQKILPFAFPLQTTKALLKTWTDLYQAFSRCAAMVTTAEDNQCCQDLCTKICSFVIDGHLTMNLPFMEVVFHLCKVMVDSVDYSSYTNQNTGMQSPITTVKWNKRKHKPLRNLSSLVKLLSHVIIAFHKHRSDETTSFLGKSDQTYLASWTSIVTNCCHTITALFSHISRMSLLQQLIGKLAKPLSGFYGNNNGFPPTDVYKTNLLPKLDKLWQEVLMAVQSRYPGPYDSEALEFFEPILEATLNTPHRSIRNHTLLFWNATFAKATSLNYSEGMKICLQRVKEKSDMTLPDWTDIDITEDESFLPVSETGSQSHLLPSSMSPSPRKIHGSFLQRPAEARQLFVSSSPFKSPTKPAVQQVNNKPSPAKAKIPARRKLNIEEESTQDFVFITPSPKKKQILTEHQKEIRQSKRVIPALYNDLEQSQDTQTFSELTSTESQLPERSSLSIADVTKESTSLTDAFAALKRSEGTSDEDVPNHKIPSRDSVEVVGKKKVKFADNVQEKEKQLITDRSTDDFVAKMNEKIKSLKSTIRTNQKEPSQMWSLLSVRLR</sequence>
<dbReference type="AlphaFoldDB" id="A0A2G8KZ37"/>
<evidence type="ECO:0000256" key="2">
    <source>
        <dbReference type="ARBA" id="ARBA00004574"/>
    </source>
</evidence>
<organism evidence="9 10">
    <name type="scientific">Stichopus japonicus</name>
    <name type="common">Sea cucumber</name>
    <dbReference type="NCBI Taxonomy" id="307972"/>
    <lineage>
        <taxon>Eukaryota</taxon>
        <taxon>Metazoa</taxon>
        <taxon>Echinodermata</taxon>
        <taxon>Eleutherozoa</taxon>
        <taxon>Echinozoa</taxon>
        <taxon>Holothuroidea</taxon>
        <taxon>Aspidochirotacea</taxon>
        <taxon>Aspidochirotida</taxon>
        <taxon>Stichopodidae</taxon>
        <taxon>Apostichopus</taxon>
    </lineage>
</organism>
<accession>A0A2G8KZ37</accession>
<dbReference type="EMBL" id="MRZV01000295">
    <property type="protein sequence ID" value="PIK53235.1"/>
    <property type="molecule type" value="Genomic_DNA"/>
</dbReference>
<comment type="caution">
    <text evidence="9">The sequence shown here is derived from an EMBL/GenBank/DDBJ whole genome shotgun (WGS) entry which is preliminary data.</text>
</comment>
<evidence type="ECO:0000259" key="8">
    <source>
        <dbReference type="Pfam" id="PF12231"/>
    </source>
</evidence>
<evidence type="ECO:0000256" key="4">
    <source>
        <dbReference type="ARBA" id="ARBA00022895"/>
    </source>
</evidence>
<keyword evidence="3" id="KW-0158">Chromosome</keyword>